<dbReference type="Gene3D" id="3.50.50.60">
    <property type="entry name" value="FAD/NAD(P)-binding domain"/>
    <property type="match status" value="1"/>
</dbReference>
<evidence type="ECO:0000259" key="3">
    <source>
        <dbReference type="Pfam" id="PF05199"/>
    </source>
</evidence>
<feature type="domain" description="Glucose-methanol-choline oxidoreductase C-terminal" evidence="3">
    <location>
        <begin position="140"/>
        <end position="278"/>
    </location>
</feature>
<feature type="region of interest" description="Disordered" evidence="2">
    <location>
        <begin position="347"/>
        <end position="504"/>
    </location>
</feature>
<evidence type="ECO:0000313" key="5">
    <source>
        <dbReference type="Proteomes" id="UP001642540"/>
    </source>
</evidence>
<dbReference type="Pfam" id="PF05199">
    <property type="entry name" value="GMC_oxred_C"/>
    <property type="match status" value="1"/>
</dbReference>
<protein>
    <recommendedName>
        <fullName evidence="3">Glucose-methanol-choline oxidoreductase C-terminal domain-containing protein</fullName>
    </recommendedName>
</protein>
<feature type="compositionally biased region" description="Low complexity" evidence="2">
    <location>
        <begin position="357"/>
        <end position="369"/>
    </location>
</feature>
<gene>
    <name evidence="4" type="ORF">ODALV1_LOCUS8744</name>
</gene>
<proteinExistence type="inferred from homology"/>
<feature type="compositionally biased region" description="Basic residues" evidence="2">
    <location>
        <begin position="435"/>
        <end position="451"/>
    </location>
</feature>
<dbReference type="PANTHER" id="PTHR11552:SF147">
    <property type="entry name" value="CHOLINE DEHYDROGENASE, MITOCHONDRIAL"/>
    <property type="match status" value="1"/>
</dbReference>
<dbReference type="InterPro" id="IPR012132">
    <property type="entry name" value="GMC_OxRdtase"/>
</dbReference>
<dbReference type="SUPFAM" id="SSF51905">
    <property type="entry name" value="FAD/NAD(P)-binding domain"/>
    <property type="match status" value="1"/>
</dbReference>
<comment type="similarity">
    <text evidence="1">Belongs to the GMC oxidoreductase family.</text>
</comment>
<accession>A0ABP1QC22</accession>
<organism evidence="4 5">
    <name type="scientific">Orchesella dallaii</name>
    <dbReference type="NCBI Taxonomy" id="48710"/>
    <lineage>
        <taxon>Eukaryota</taxon>
        <taxon>Metazoa</taxon>
        <taxon>Ecdysozoa</taxon>
        <taxon>Arthropoda</taxon>
        <taxon>Hexapoda</taxon>
        <taxon>Collembola</taxon>
        <taxon>Entomobryomorpha</taxon>
        <taxon>Entomobryoidea</taxon>
        <taxon>Orchesellidae</taxon>
        <taxon>Orchesellinae</taxon>
        <taxon>Orchesella</taxon>
    </lineage>
</organism>
<keyword evidence="5" id="KW-1185">Reference proteome</keyword>
<comment type="caution">
    <text evidence="4">The sequence shown here is derived from an EMBL/GenBank/DDBJ whole genome shotgun (WGS) entry which is preliminary data.</text>
</comment>
<dbReference type="PANTHER" id="PTHR11552">
    <property type="entry name" value="GLUCOSE-METHANOL-CHOLINE GMC OXIDOREDUCTASE"/>
    <property type="match status" value="1"/>
</dbReference>
<feature type="compositionally biased region" description="Pro residues" evidence="2">
    <location>
        <begin position="386"/>
        <end position="397"/>
    </location>
</feature>
<evidence type="ECO:0000256" key="1">
    <source>
        <dbReference type="ARBA" id="ARBA00010790"/>
    </source>
</evidence>
<dbReference type="EMBL" id="CAXLJM020000026">
    <property type="protein sequence ID" value="CAL8094297.1"/>
    <property type="molecule type" value="Genomic_DNA"/>
</dbReference>
<feature type="compositionally biased region" description="Basic and acidic residues" evidence="2">
    <location>
        <begin position="453"/>
        <end position="474"/>
    </location>
</feature>
<dbReference type="InterPro" id="IPR007867">
    <property type="entry name" value="GMC_OxRtase_C"/>
</dbReference>
<evidence type="ECO:0000256" key="2">
    <source>
        <dbReference type="SAM" id="MobiDB-lite"/>
    </source>
</evidence>
<feature type="compositionally biased region" description="Low complexity" evidence="2">
    <location>
        <begin position="398"/>
        <end position="418"/>
    </location>
</feature>
<sequence length="504" mass="55754">MNNTVFHIQIPVISNLPVGLNLQDHLGVYLGPFFIRQGLGTFFDRDFTPGEFVKWFTLGRGRLSSTGCEATGIISSDIAKARGEGDWPDIHLFQYSFTNFRLGAERVSKAFNLKQDETMKYLENDIGRDSLFLVVTGARPLSRGSIRLGGSSPYDRQIIDPNYLSDAEQVDLKVLLDGVKKTLFLMENTTASQRIGSAFTTTSLAGCEHLTFRSTPYWECFVRRFSVTLHHPVGTASLGSVVDTQLRVIGTQNLRVVDASIQPVVVVTNTQASTLMIAEKAADMINRFWSNENQIQKPQKPSLFGKWGGGGFGGFLGGNFWNKGKRSSSVTDSYKFNKGPVYPIPIPPSPQFPPSFAPATPSPSSSGSPSPSPPSFVPPTQSVPTFSPPSAPTPQSPPFKSTSSFPSSFPSSPSQAAPSHPPPAQLMPQPESPRPPHHLLHRPHYYQKQKPHIVNEPEKTYYDYDYDYEHERPRSPPSRNKRNFTGSSNNIDDPEDFCRLSNNL</sequence>
<feature type="compositionally biased region" description="Pro residues" evidence="2">
    <location>
        <begin position="419"/>
        <end position="433"/>
    </location>
</feature>
<name>A0ABP1QC22_9HEXA</name>
<reference evidence="4 5" key="1">
    <citation type="submission" date="2024-08" db="EMBL/GenBank/DDBJ databases">
        <authorList>
            <person name="Cucini C."/>
            <person name="Frati F."/>
        </authorList>
    </citation>
    <scope>NUCLEOTIDE SEQUENCE [LARGE SCALE GENOMIC DNA]</scope>
</reference>
<feature type="compositionally biased region" description="Pro residues" evidence="2">
    <location>
        <begin position="347"/>
        <end position="356"/>
    </location>
</feature>
<evidence type="ECO:0000313" key="4">
    <source>
        <dbReference type="EMBL" id="CAL8094297.1"/>
    </source>
</evidence>
<dbReference type="InterPro" id="IPR036188">
    <property type="entry name" value="FAD/NAD-bd_sf"/>
</dbReference>
<dbReference type="Proteomes" id="UP001642540">
    <property type="component" value="Unassembled WGS sequence"/>
</dbReference>
<dbReference type="Gene3D" id="3.30.560.10">
    <property type="entry name" value="Glucose Oxidase, domain 3"/>
    <property type="match status" value="1"/>
</dbReference>
<dbReference type="SUPFAM" id="SSF54373">
    <property type="entry name" value="FAD-linked reductases, C-terminal domain"/>
    <property type="match status" value="1"/>
</dbReference>